<evidence type="ECO:0000259" key="4">
    <source>
        <dbReference type="PROSITE" id="PS50995"/>
    </source>
</evidence>
<evidence type="ECO:0000313" key="8">
    <source>
        <dbReference type="Proteomes" id="UP000550260"/>
    </source>
</evidence>
<proteinExistence type="predicted"/>
<dbReference type="EMBL" id="PJMY01000003">
    <property type="protein sequence ID" value="PKV96734.1"/>
    <property type="molecule type" value="Genomic_DNA"/>
</dbReference>
<evidence type="ECO:0000313" key="5">
    <source>
        <dbReference type="EMBL" id="MBB2505527.1"/>
    </source>
</evidence>
<dbReference type="PANTHER" id="PTHR33164">
    <property type="entry name" value="TRANSCRIPTIONAL REGULATOR, MARR FAMILY"/>
    <property type="match status" value="1"/>
</dbReference>
<dbReference type="PRINTS" id="PR00598">
    <property type="entry name" value="HTHMARR"/>
</dbReference>
<dbReference type="Pfam" id="PF01047">
    <property type="entry name" value="MarR"/>
    <property type="match status" value="1"/>
</dbReference>
<dbReference type="PANTHER" id="PTHR33164:SF64">
    <property type="entry name" value="TRANSCRIPTIONAL REGULATOR SLYA"/>
    <property type="match status" value="1"/>
</dbReference>
<evidence type="ECO:0000256" key="1">
    <source>
        <dbReference type="ARBA" id="ARBA00023015"/>
    </source>
</evidence>
<sequence>MTRFAGPGDSPGFLLWHVTLAWQRRIRQTLEPLGLTHVQFVLLACCWWLETHGTPPRQQELAAQAGTDIKMTSQVIARLEAAGLVTRTVDAGDTRAKLVRLTEKGRDLAGRAVTAVERVDTEMFGAEAGPLLRTLRSVLDAE</sequence>
<dbReference type="RefSeq" id="WP_101439550.1">
    <property type="nucleotide sequence ID" value="NZ_JACJHR010000108.1"/>
</dbReference>
<dbReference type="Proteomes" id="UP000550260">
    <property type="component" value="Unassembled WGS sequence"/>
</dbReference>
<dbReference type="InterPro" id="IPR036388">
    <property type="entry name" value="WH-like_DNA-bd_sf"/>
</dbReference>
<dbReference type="AlphaFoldDB" id="A0A2N3WS77"/>
<evidence type="ECO:0000256" key="3">
    <source>
        <dbReference type="ARBA" id="ARBA00023163"/>
    </source>
</evidence>
<dbReference type="GO" id="GO:0006950">
    <property type="term" value="P:response to stress"/>
    <property type="evidence" value="ECO:0007669"/>
    <property type="project" value="TreeGrafter"/>
</dbReference>
<comment type="caution">
    <text evidence="6">The sequence shown here is derived from an EMBL/GenBank/DDBJ whole genome shotgun (WGS) entry which is preliminary data.</text>
</comment>
<dbReference type="GO" id="GO:0003700">
    <property type="term" value="F:DNA-binding transcription factor activity"/>
    <property type="evidence" value="ECO:0007669"/>
    <property type="project" value="InterPro"/>
</dbReference>
<dbReference type="GO" id="GO:0003677">
    <property type="term" value="F:DNA binding"/>
    <property type="evidence" value="ECO:0007669"/>
    <property type="project" value="UniProtKB-KW"/>
</dbReference>
<dbReference type="Proteomes" id="UP000233750">
    <property type="component" value="Unassembled WGS sequence"/>
</dbReference>
<evidence type="ECO:0000313" key="6">
    <source>
        <dbReference type="EMBL" id="PKV96734.1"/>
    </source>
</evidence>
<evidence type="ECO:0000313" key="7">
    <source>
        <dbReference type="Proteomes" id="UP000233750"/>
    </source>
</evidence>
<protein>
    <submittedName>
        <fullName evidence="6">MarR family transcriptional regulator</fullName>
    </submittedName>
</protein>
<reference evidence="6 7" key="1">
    <citation type="submission" date="2017-12" db="EMBL/GenBank/DDBJ databases">
        <title>Sequencing the genomes of 1000 Actinobacteria strains.</title>
        <authorList>
            <person name="Klenk H.-P."/>
        </authorList>
    </citation>
    <scope>NUCLEOTIDE SEQUENCE [LARGE SCALE GENOMIC DNA]</scope>
    <source>
        <strain evidence="6 7">DSM 45165</strain>
    </source>
</reference>
<dbReference type="InterPro" id="IPR036390">
    <property type="entry name" value="WH_DNA-bd_sf"/>
</dbReference>
<dbReference type="InterPro" id="IPR000835">
    <property type="entry name" value="HTH_MarR-typ"/>
</dbReference>
<gene>
    <name evidence="6" type="ORF">ATK30_7695</name>
    <name evidence="5" type="ORF">H5411_41215</name>
</gene>
<dbReference type="Gene3D" id="1.10.10.10">
    <property type="entry name" value="Winged helix-like DNA-binding domain superfamily/Winged helix DNA-binding domain"/>
    <property type="match status" value="1"/>
</dbReference>
<dbReference type="PROSITE" id="PS50995">
    <property type="entry name" value="HTH_MARR_2"/>
    <property type="match status" value="1"/>
</dbReference>
<keyword evidence="7" id="KW-1185">Reference proteome</keyword>
<dbReference type="OrthoDB" id="9806864at2"/>
<keyword evidence="2" id="KW-0238">DNA-binding</keyword>
<name>A0A2N3WS77_9PSEU</name>
<reference evidence="5 8" key="2">
    <citation type="submission" date="2020-08" db="EMBL/GenBank/DDBJ databases">
        <title>Amycolatopsis echigonensis JCM 21831.</title>
        <authorList>
            <person name="Tedsree N."/>
            <person name="Kuncharoen N."/>
            <person name="Likhitwitayawuid K."/>
            <person name="Tanasupawat S."/>
        </authorList>
    </citation>
    <scope>NUCLEOTIDE SEQUENCE [LARGE SCALE GENOMIC DNA]</scope>
    <source>
        <strain evidence="5 8">JCM 21831</strain>
    </source>
</reference>
<feature type="domain" description="HTH marR-type" evidence="4">
    <location>
        <begin position="1"/>
        <end position="142"/>
    </location>
</feature>
<dbReference type="InterPro" id="IPR039422">
    <property type="entry name" value="MarR/SlyA-like"/>
</dbReference>
<dbReference type="EMBL" id="JACJHR010000108">
    <property type="protein sequence ID" value="MBB2505527.1"/>
    <property type="molecule type" value="Genomic_DNA"/>
</dbReference>
<evidence type="ECO:0000256" key="2">
    <source>
        <dbReference type="ARBA" id="ARBA00023125"/>
    </source>
</evidence>
<organism evidence="6 7">
    <name type="scientific">Amycolatopsis echigonensis</name>
    <dbReference type="NCBI Taxonomy" id="2576905"/>
    <lineage>
        <taxon>Bacteria</taxon>
        <taxon>Bacillati</taxon>
        <taxon>Actinomycetota</taxon>
        <taxon>Actinomycetes</taxon>
        <taxon>Pseudonocardiales</taxon>
        <taxon>Pseudonocardiaceae</taxon>
        <taxon>Amycolatopsis</taxon>
    </lineage>
</organism>
<keyword evidence="3" id="KW-0804">Transcription</keyword>
<accession>A0A8E1W8F9</accession>
<keyword evidence="1" id="KW-0805">Transcription regulation</keyword>
<accession>A0A2N3WS77</accession>
<dbReference type="SUPFAM" id="SSF46785">
    <property type="entry name" value="Winged helix' DNA-binding domain"/>
    <property type="match status" value="1"/>
</dbReference>
<dbReference type="SMART" id="SM00347">
    <property type="entry name" value="HTH_MARR"/>
    <property type="match status" value="1"/>
</dbReference>